<evidence type="ECO:0000313" key="1">
    <source>
        <dbReference type="EMBL" id="SMR62500.1"/>
    </source>
</evidence>
<evidence type="ECO:0000313" key="2">
    <source>
        <dbReference type="Proteomes" id="UP000245764"/>
    </source>
</evidence>
<accession>A0A2H1H9L4</accession>
<dbReference type="Proteomes" id="UP000245764">
    <property type="component" value="Chromosome 18"/>
</dbReference>
<dbReference type="AlphaFoldDB" id="A0A2H1H9L4"/>
<protein>
    <submittedName>
        <fullName evidence="1">Uncharacterized protein</fullName>
    </submittedName>
</protein>
<name>A0A2H1H9L4_ZYMTR</name>
<gene>
    <name evidence="1" type="ORF">ZT1E4_G11814</name>
</gene>
<dbReference type="EMBL" id="LT854269">
    <property type="protein sequence ID" value="SMR62500.1"/>
    <property type="molecule type" value="Genomic_DNA"/>
</dbReference>
<reference evidence="2" key="1">
    <citation type="submission" date="2017-05" db="EMBL/GenBank/DDBJ databases">
        <authorList>
            <person name="Song R."/>
            <person name="Chenine A.L."/>
            <person name="Ruprecht R.M."/>
        </authorList>
    </citation>
    <scope>NUCLEOTIDE SEQUENCE [LARGE SCALE GENOMIC DNA]</scope>
</reference>
<organism evidence="1 2">
    <name type="scientific">Zymoseptoria tritici ST99CH_1E4</name>
    <dbReference type="NCBI Taxonomy" id="1276532"/>
    <lineage>
        <taxon>Eukaryota</taxon>
        <taxon>Fungi</taxon>
        <taxon>Dikarya</taxon>
        <taxon>Ascomycota</taxon>
        <taxon>Pezizomycotina</taxon>
        <taxon>Dothideomycetes</taxon>
        <taxon>Dothideomycetidae</taxon>
        <taxon>Mycosphaerellales</taxon>
        <taxon>Mycosphaerellaceae</taxon>
        <taxon>Zymoseptoria</taxon>
    </lineage>
</organism>
<sequence>MSPVNALSTSGVDMDKDECRMYENCSYADVLDGKKMCFSPTWVRAALAWCAKKQISAHCLPQNTKELVEFMNAIGWKVADPDLFRVLSKKLLTWVTRWITNKHLSPAMIEAKKDPTQVRIADWESVWANYTIAWADPSFHFVLGKTSVEPPKGTRTLAPRATVSRAYKPMGALIDAAAEWLTCYGRDMDNASNEELDAGTSVAAEDSELEDSGVELEWEELVEKAVPTTTKVPTTTTKGHLFKVPTTDKVPTAKSHGAQVSITKAPASQAPIANVPSTKVHKPTESTSPAIPVAFFASVIADPHFEDWYHDNDSSALTPGQEAIFQFVEDNEQFKDWYKSELRAKMKAAALEPDTTTAWDQGAADLAALLEKAVKKTKKTPHSAKKTVPVGNKK</sequence>
<proteinExistence type="predicted"/>